<feature type="compositionally biased region" description="Low complexity" evidence="1">
    <location>
        <begin position="1024"/>
        <end position="1038"/>
    </location>
</feature>
<dbReference type="InterPro" id="IPR035899">
    <property type="entry name" value="DBL_dom_sf"/>
</dbReference>
<feature type="compositionally biased region" description="Polar residues" evidence="1">
    <location>
        <begin position="168"/>
        <end position="190"/>
    </location>
</feature>
<feature type="region of interest" description="Disordered" evidence="1">
    <location>
        <begin position="977"/>
        <end position="1047"/>
    </location>
</feature>
<evidence type="ECO:0000313" key="4">
    <source>
        <dbReference type="Proteomes" id="UP000230002"/>
    </source>
</evidence>
<feature type="compositionally biased region" description="Low complexity" evidence="1">
    <location>
        <begin position="497"/>
        <end position="516"/>
    </location>
</feature>
<feature type="compositionally biased region" description="Polar residues" evidence="1">
    <location>
        <begin position="74"/>
        <end position="90"/>
    </location>
</feature>
<feature type="region of interest" description="Disordered" evidence="1">
    <location>
        <begin position="601"/>
        <end position="672"/>
    </location>
</feature>
<gene>
    <name evidence="3" type="ORF">GSI_03136</name>
</gene>
<feature type="region of interest" description="Disordered" evidence="1">
    <location>
        <begin position="338"/>
        <end position="391"/>
    </location>
</feature>
<evidence type="ECO:0000313" key="3">
    <source>
        <dbReference type="EMBL" id="PIL34361.1"/>
    </source>
</evidence>
<feature type="compositionally biased region" description="Polar residues" evidence="1">
    <location>
        <begin position="1005"/>
        <end position="1023"/>
    </location>
</feature>
<dbReference type="SMART" id="SM00325">
    <property type="entry name" value="RhoGEF"/>
    <property type="match status" value="1"/>
</dbReference>
<feature type="compositionally biased region" description="Polar residues" evidence="1">
    <location>
        <begin position="7"/>
        <end position="42"/>
    </location>
</feature>
<feature type="domain" description="DH" evidence="2">
    <location>
        <begin position="737"/>
        <end position="951"/>
    </location>
</feature>
<dbReference type="SUPFAM" id="SSF48065">
    <property type="entry name" value="DBL homology domain (DH-domain)"/>
    <property type="match status" value="1"/>
</dbReference>
<feature type="region of interest" description="Disordered" evidence="1">
    <location>
        <begin position="1"/>
        <end position="197"/>
    </location>
</feature>
<accession>A0A2G8SKS1</accession>
<feature type="compositionally biased region" description="Polar residues" evidence="1">
    <location>
        <begin position="658"/>
        <end position="672"/>
    </location>
</feature>
<dbReference type="Proteomes" id="UP000230002">
    <property type="component" value="Unassembled WGS sequence"/>
</dbReference>
<feature type="compositionally biased region" description="Polar residues" evidence="1">
    <location>
        <begin position="552"/>
        <end position="562"/>
    </location>
</feature>
<organism evidence="3 4">
    <name type="scientific">Ganoderma sinense ZZ0214-1</name>
    <dbReference type="NCBI Taxonomy" id="1077348"/>
    <lineage>
        <taxon>Eukaryota</taxon>
        <taxon>Fungi</taxon>
        <taxon>Dikarya</taxon>
        <taxon>Basidiomycota</taxon>
        <taxon>Agaricomycotina</taxon>
        <taxon>Agaricomycetes</taxon>
        <taxon>Polyporales</taxon>
        <taxon>Polyporaceae</taxon>
        <taxon>Ganoderma</taxon>
    </lineage>
</organism>
<reference evidence="3 4" key="1">
    <citation type="journal article" date="2015" name="Sci. Rep.">
        <title>Chromosome-level genome map provides insights into diverse defense mechanisms in the medicinal fungus Ganoderma sinense.</title>
        <authorList>
            <person name="Zhu Y."/>
            <person name="Xu J."/>
            <person name="Sun C."/>
            <person name="Zhou S."/>
            <person name="Xu H."/>
            <person name="Nelson D.R."/>
            <person name="Qian J."/>
            <person name="Song J."/>
            <person name="Luo H."/>
            <person name="Xiang L."/>
            <person name="Li Y."/>
            <person name="Xu Z."/>
            <person name="Ji A."/>
            <person name="Wang L."/>
            <person name="Lu S."/>
            <person name="Hayward A."/>
            <person name="Sun W."/>
            <person name="Li X."/>
            <person name="Schwartz D.C."/>
            <person name="Wang Y."/>
            <person name="Chen S."/>
        </authorList>
    </citation>
    <scope>NUCLEOTIDE SEQUENCE [LARGE SCALE GENOMIC DNA]</scope>
    <source>
        <strain evidence="3 4">ZZ0214-1</strain>
    </source>
</reference>
<keyword evidence="4" id="KW-1185">Reference proteome</keyword>
<feature type="region of interest" description="Disordered" evidence="1">
    <location>
        <begin position="407"/>
        <end position="585"/>
    </location>
</feature>
<dbReference type="EMBL" id="AYKW01000005">
    <property type="protein sequence ID" value="PIL34361.1"/>
    <property type="molecule type" value="Genomic_DNA"/>
</dbReference>
<feature type="compositionally biased region" description="Basic and acidic residues" evidence="1">
    <location>
        <begin position="617"/>
        <end position="627"/>
    </location>
</feature>
<dbReference type="Pfam" id="PF00621">
    <property type="entry name" value="RhoGEF"/>
    <property type="match status" value="1"/>
</dbReference>
<evidence type="ECO:0000256" key="1">
    <source>
        <dbReference type="SAM" id="MobiDB-lite"/>
    </source>
</evidence>
<dbReference type="STRING" id="1077348.A0A2G8SKS1"/>
<feature type="compositionally biased region" description="Polar residues" evidence="1">
    <location>
        <begin position="437"/>
        <end position="451"/>
    </location>
</feature>
<evidence type="ECO:0000259" key="2">
    <source>
        <dbReference type="PROSITE" id="PS50010"/>
    </source>
</evidence>
<feature type="compositionally biased region" description="Basic residues" evidence="1">
    <location>
        <begin position="375"/>
        <end position="386"/>
    </location>
</feature>
<dbReference type="GO" id="GO:0005085">
    <property type="term" value="F:guanyl-nucleotide exchange factor activity"/>
    <property type="evidence" value="ECO:0007669"/>
    <property type="project" value="InterPro"/>
</dbReference>
<feature type="compositionally biased region" description="Basic and acidic residues" evidence="1">
    <location>
        <begin position="338"/>
        <end position="356"/>
    </location>
</feature>
<proteinExistence type="predicted"/>
<protein>
    <recommendedName>
        <fullName evidence="2">DH domain-containing protein</fullName>
    </recommendedName>
</protein>
<sequence>MPPHNIGQPSPNSNRSRVGQSDSSRGLYSGSETNSDECNSLPNRPRAGKLPTSSIPTPRAPTALQKLRAKTKPKSNPGTPLQNPASSVFGTPQPSQPSPSPFVQTSLPRAKTARFHDLSANDSGAELAHKVDRILSPGRLVVTNAVITPSSSESDNDMSNHRPPPRTSPRNHPTATPQMDRTPRSASQPKSKMPLPTRGVATALRRQNRASVGLGLNVNGVEVDGRRHVKRSSQSSDDEAIYDKYSDSSLMDEPVLFPTTGDDDESIYDDEIPQGFDQRNRLSIHQDMGREEALKGLVDGFHRDYRRSVETNSRSSVAPSSVGPNYAVQGMAISESGDIHIGHSSDSDSRGSHVQDDWGQESIYSDEDVREPKRSLRHTSTRHSWKRPSSAMALRESIYLEQHGHSAIAGSDSDGRRRPVTPTVPSPSPRSKSQRSGATSPQLVSTFSAASSHEPRARTADLRPSGNHKRRLSQRMSVSVRRGNPTFKSPLPPDSGSDTFSSRPVPSSSEASSVDANLRDERQAFGIPDSLSFCGSNPSPDEDESIRPPWSRMNSTASSSSKGGRHRADSNTSDAGWRHHHQKFSKELSRGASALFETLTSKVKSNGRQARAPPDPQDSRREPDRTPVVEPKPWSPRNPTSRSPRPNSGSEVPPDSVRSPSQRCLDSATEPSCSSLGSVYEDLPSLPMPPYPVVRGHAPATLPLQVAPPDRIGSWRSTLAPGVFNSLNIQYGAMEMERQEAIHELVSFDREFVKSSRHIIRSYFLPLRTRDSRAWLPGIPPDMARLFDWLEDIVNLHAAISRAVAPLVVVWKEGMIVECVAGTLRGFVPQLEIYMPYLVKFEGANATLRWYIEKDEGEFGQYLRMKVGEVPGTDGEGALERLVGEPSSRLRKYVELLQRICDTTPQGHPDYLSSISLLYSTRMAVRVMEEVKVREEEYDFVKDLATRVDGLSSTVPLARRARRLLWYGALLYPEPATSSTPKVVARSPESPLKPNALRSPRPSKLTRSPAQRGSKLATASSLLSMQSPDMTPSTSSTSELATPRSGQRLHGFSLLGRSGFRVYDSPKQSQELRQILSGNRVGDRLQERARERMLKVMVFTDVIVLTTALAPDPRTLRDDEEHMDRCRLLDGLGLSRVLDFAESDVGLSLTLIPVRLEQLDTGLLADDTRVAPITLCFPVGTSGGERQRLLDGLRKSQHHTFRSLSMPTLPGTLMEDLEIDTRQSLVGILSSGLPLPKSPSIQFEEAQKGLRRDVADGEREERGWWTLRFHQVLRELQREETLLSFIVPGTFGAGMAS</sequence>
<feature type="region of interest" description="Disordered" evidence="1">
    <location>
        <begin position="225"/>
        <end position="245"/>
    </location>
</feature>
<dbReference type="OrthoDB" id="1716625at2759"/>
<dbReference type="Gene3D" id="1.20.900.10">
    <property type="entry name" value="Dbl homology (DH) domain"/>
    <property type="match status" value="1"/>
</dbReference>
<comment type="caution">
    <text evidence="3">The sequence shown here is derived from an EMBL/GenBank/DDBJ whole genome shotgun (WGS) entry which is preliminary data.</text>
</comment>
<dbReference type="PROSITE" id="PS50010">
    <property type="entry name" value="DH_2"/>
    <property type="match status" value="1"/>
</dbReference>
<dbReference type="InterPro" id="IPR000219">
    <property type="entry name" value="DH_dom"/>
</dbReference>
<feature type="compositionally biased region" description="Low complexity" evidence="1">
    <location>
        <begin position="635"/>
        <end position="650"/>
    </location>
</feature>
<name>A0A2G8SKS1_9APHY</name>